<reference evidence="2" key="1">
    <citation type="journal article" date="2014" name="Int. J. Syst. Evol. Microbiol.">
        <title>Complete genome sequence of Corynebacterium casei LMG S-19264T (=DSM 44701T), isolated from a smear-ripened cheese.</title>
        <authorList>
            <consortium name="US DOE Joint Genome Institute (JGI-PGF)"/>
            <person name="Walter F."/>
            <person name="Albersmeier A."/>
            <person name="Kalinowski J."/>
            <person name="Ruckert C."/>
        </authorList>
    </citation>
    <scope>NUCLEOTIDE SEQUENCE</scope>
    <source>
        <strain evidence="2">JCM 4125</strain>
    </source>
</reference>
<evidence type="ECO:0000313" key="3">
    <source>
        <dbReference type="Proteomes" id="UP000646776"/>
    </source>
</evidence>
<proteinExistence type="predicted"/>
<dbReference type="RefSeq" id="WP_189717999.1">
    <property type="nucleotide sequence ID" value="NZ_BMSA01000045.1"/>
</dbReference>
<feature type="region of interest" description="Disordered" evidence="1">
    <location>
        <begin position="176"/>
        <end position="201"/>
    </location>
</feature>
<dbReference type="EMBL" id="BMSA01000045">
    <property type="protein sequence ID" value="GGT94547.1"/>
    <property type="molecule type" value="Genomic_DNA"/>
</dbReference>
<evidence type="ECO:0008006" key="4">
    <source>
        <dbReference type="Google" id="ProtNLM"/>
    </source>
</evidence>
<dbReference type="AlphaFoldDB" id="A0A918M1F6"/>
<dbReference type="Proteomes" id="UP000646776">
    <property type="component" value="Unassembled WGS sequence"/>
</dbReference>
<gene>
    <name evidence="2" type="ORF">GCM10010226_85410</name>
</gene>
<organism evidence="2 3">
    <name type="scientific">Streptomyces phaeofaciens</name>
    <dbReference type="NCBI Taxonomy" id="68254"/>
    <lineage>
        <taxon>Bacteria</taxon>
        <taxon>Bacillati</taxon>
        <taxon>Actinomycetota</taxon>
        <taxon>Actinomycetes</taxon>
        <taxon>Kitasatosporales</taxon>
        <taxon>Streptomycetaceae</taxon>
        <taxon>Streptomyces</taxon>
    </lineage>
</organism>
<evidence type="ECO:0000313" key="2">
    <source>
        <dbReference type="EMBL" id="GGT94547.1"/>
    </source>
</evidence>
<comment type="caution">
    <text evidence="2">The sequence shown here is derived from an EMBL/GenBank/DDBJ whole genome shotgun (WGS) entry which is preliminary data.</text>
</comment>
<accession>A0A918M1F6</accession>
<reference evidence="2" key="2">
    <citation type="submission" date="2020-09" db="EMBL/GenBank/DDBJ databases">
        <authorList>
            <person name="Sun Q."/>
            <person name="Ohkuma M."/>
        </authorList>
    </citation>
    <scope>NUCLEOTIDE SEQUENCE</scope>
    <source>
        <strain evidence="2">JCM 4125</strain>
    </source>
</reference>
<evidence type="ECO:0000256" key="1">
    <source>
        <dbReference type="SAM" id="MobiDB-lite"/>
    </source>
</evidence>
<keyword evidence="3" id="KW-1185">Reference proteome</keyword>
<name>A0A918M1F6_9ACTN</name>
<protein>
    <recommendedName>
        <fullName evidence="4">Toxin-antitoxin system, toxin component</fullName>
    </recommendedName>
</protein>
<sequence length="201" mass="21759">MSKRFMKALLAELAEDAIKRITVPADAEDVMHAFCQAMSDRNKRPVNLVFRTFPPDLPISGLRLELAEQTLIVVAEGMNPQAQVVIFGHELAHGFLGHRGHNAPGMSAAARGVSTDSSDDAVRRAVELVMASDKLPQEAVTAVAARCDSADDEESDAESFGMLLCAAVRDWITGPHARRRPSASTVEGRLELTMSPRGRVL</sequence>